<dbReference type="GeneID" id="36588545"/>
<proteinExistence type="predicted"/>
<gene>
    <name evidence="3" type="ORF">K444DRAFT_614041</name>
</gene>
<protein>
    <submittedName>
        <fullName evidence="3">Uncharacterized protein</fullName>
    </submittedName>
</protein>
<name>A0A2J6T8I4_9HELO</name>
<dbReference type="EMBL" id="KZ613817">
    <property type="protein sequence ID" value="PMD59253.1"/>
    <property type="molecule type" value="Genomic_DNA"/>
</dbReference>
<sequence>MEEARKQKQERIRALKEEIRRWDEDIERLEGLMEEKQIEEQLLGRRRRTENEGGEAKKMVVEHGEIRLAKVGTPMGTRRRGLGAAKQREPSPLSGLRF</sequence>
<feature type="compositionally biased region" description="Basic and acidic residues" evidence="2">
    <location>
        <begin position="45"/>
        <end position="68"/>
    </location>
</feature>
<dbReference type="AlphaFoldDB" id="A0A2J6T8I4"/>
<dbReference type="InParanoid" id="A0A2J6T8I4"/>
<evidence type="ECO:0000256" key="1">
    <source>
        <dbReference type="SAM" id="Coils"/>
    </source>
</evidence>
<feature type="coiled-coil region" evidence="1">
    <location>
        <begin position="1"/>
        <end position="39"/>
    </location>
</feature>
<keyword evidence="4" id="KW-1185">Reference proteome</keyword>
<organism evidence="3 4">
    <name type="scientific">Hyaloscypha bicolor E</name>
    <dbReference type="NCBI Taxonomy" id="1095630"/>
    <lineage>
        <taxon>Eukaryota</taxon>
        <taxon>Fungi</taxon>
        <taxon>Dikarya</taxon>
        <taxon>Ascomycota</taxon>
        <taxon>Pezizomycotina</taxon>
        <taxon>Leotiomycetes</taxon>
        <taxon>Helotiales</taxon>
        <taxon>Hyaloscyphaceae</taxon>
        <taxon>Hyaloscypha</taxon>
        <taxon>Hyaloscypha bicolor</taxon>
    </lineage>
</organism>
<evidence type="ECO:0000256" key="2">
    <source>
        <dbReference type="SAM" id="MobiDB-lite"/>
    </source>
</evidence>
<reference evidence="3 4" key="1">
    <citation type="submission" date="2016-04" db="EMBL/GenBank/DDBJ databases">
        <title>A degradative enzymes factory behind the ericoid mycorrhizal symbiosis.</title>
        <authorList>
            <consortium name="DOE Joint Genome Institute"/>
            <person name="Martino E."/>
            <person name="Morin E."/>
            <person name="Grelet G."/>
            <person name="Kuo A."/>
            <person name="Kohler A."/>
            <person name="Daghino S."/>
            <person name="Barry K."/>
            <person name="Choi C."/>
            <person name="Cichocki N."/>
            <person name="Clum A."/>
            <person name="Copeland A."/>
            <person name="Hainaut M."/>
            <person name="Haridas S."/>
            <person name="Labutti K."/>
            <person name="Lindquist E."/>
            <person name="Lipzen A."/>
            <person name="Khouja H.-R."/>
            <person name="Murat C."/>
            <person name="Ohm R."/>
            <person name="Olson A."/>
            <person name="Spatafora J."/>
            <person name="Veneault-Fourrey C."/>
            <person name="Henrissat B."/>
            <person name="Grigoriev I."/>
            <person name="Martin F."/>
            <person name="Perotto S."/>
        </authorList>
    </citation>
    <scope>NUCLEOTIDE SEQUENCE [LARGE SCALE GENOMIC DNA]</scope>
    <source>
        <strain evidence="3 4">E</strain>
    </source>
</reference>
<feature type="region of interest" description="Disordered" evidence="2">
    <location>
        <begin position="45"/>
        <end position="98"/>
    </location>
</feature>
<accession>A0A2J6T8I4</accession>
<dbReference type="Proteomes" id="UP000235371">
    <property type="component" value="Unassembled WGS sequence"/>
</dbReference>
<keyword evidence="1" id="KW-0175">Coiled coil</keyword>
<evidence type="ECO:0000313" key="4">
    <source>
        <dbReference type="Proteomes" id="UP000235371"/>
    </source>
</evidence>
<dbReference type="RefSeq" id="XP_024736157.1">
    <property type="nucleotide sequence ID" value="XM_024880468.1"/>
</dbReference>
<evidence type="ECO:0000313" key="3">
    <source>
        <dbReference type="EMBL" id="PMD59253.1"/>
    </source>
</evidence>